<name>D5H519_SALRM</name>
<dbReference type="HOGENOM" id="CLU_2397883_0_0_10"/>
<evidence type="ECO:0000256" key="1">
    <source>
        <dbReference type="SAM" id="MobiDB-lite"/>
    </source>
</evidence>
<feature type="region of interest" description="Disordered" evidence="1">
    <location>
        <begin position="50"/>
        <end position="73"/>
    </location>
</feature>
<reference evidence="3" key="2">
    <citation type="submission" date="2010-04" db="EMBL/GenBank/DDBJ databases">
        <title>Genome sequence of Salinibacter ruber M8.</title>
        <authorList>
            <consortium name="Genoscope"/>
        </authorList>
    </citation>
    <scope>NUCLEOTIDE SEQUENCE [LARGE SCALE GENOMIC DNA]</scope>
    <source>
        <strain evidence="3">M8</strain>
    </source>
</reference>
<evidence type="ECO:0000313" key="3">
    <source>
        <dbReference type="Proteomes" id="UP000000933"/>
    </source>
</evidence>
<accession>D5H519</accession>
<gene>
    <name evidence="2" type="ordered locus">SRM_00203</name>
</gene>
<sequence length="93" mass="9531">MLDKENEGALPEGETFPRRSRFYVCLPHVRTFCMCGSASAHMLGLKTPLGGPVHATSGPAGATDGPSSPDDLLVSGACSSRGLSFRGPALGGI</sequence>
<proteinExistence type="predicted"/>
<dbReference type="Proteomes" id="UP000000933">
    <property type="component" value="Chromosome"/>
</dbReference>
<protein>
    <submittedName>
        <fullName evidence="2">Uncharacterized protein</fullName>
    </submittedName>
</protein>
<dbReference type="EMBL" id="FP565814">
    <property type="protein sequence ID" value="CBH23124.1"/>
    <property type="molecule type" value="Genomic_DNA"/>
</dbReference>
<dbReference type="KEGG" id="srm:SRM_00203"/>
<dbReference type="AlphaFoldDB" id="D5H519"/>
<organism evidence="2 3">
    <name type="scientific">Salinibacter ruber (strain M8)</name>
    <dbReference type="NCBI Taxonomy" id="761659"/>
    <lineage>
        <taxon>Bacteria</taxon>
        <taxon>Pseudomonadati</taxon>
        <taxon>Rhodothermota</taxon>
        <taxon>Rhodothermia</taxon>
        <taxon>Rhodothermales</taxon>
        <taxon>Salinibacteraceae</taxon>
        <taxon>Salinibacter</taxon>
    </lineage>
</organism>
<reference evidence="2 3" key="1">
    <citation type="journal article" date="2010" name="ISME J.">
        <title>Fine-scale evolution: genomic, phenotypic and ecological differentiation in two coexisting Salinibacter ruber strains.</title>
        <authorList>
            <person name="Pena A."/>
            <person name="Teeling H."/>
            <person name="Huerta-Cepas J."/>
            <person name="Santos F."/>
            <person name="Yarza P."/>
            <person name="Brito-Echeverria J."/>
            <person name="Lucio M."/>
            <person name="Schmitt-Kopplin P."/>
            <person name="Meseguer I."/>
            <person name="Schenowitz C."/>
            <person name="Dossat C."/>
            <person name="Barbe V."/>
            <person name="Dopazo J."/>
            <person name="Rossello-Mora R."/>
            <person name="Schuler M."/>
            <person name="Glockner F.O."/>
            <person name="Amann R."/>
            <person name="Gabaldon T."/>
            <person name="Anton J."/>
        </authorList>
    </citation>
    <scope>NUCLEOTIDE SEQUENCE [LARGE SCALE GENOMIC DNA]</scope>
    <source>
        <strain evidence="2 3">M8</strain>
    </source>
</reference>
<evidence type="ECO:0000313" key="2">
    <source>
        <dbReference type="EMBL" id="CBH23124.1"/>
    </source>
</evidence>